<feature type="transmembrane region" description="Helical" evidence="2">
    <location>
        <begin position="6"/>
        <end position="23"/>
    </location>
</feature>
<feature type="region of interest" description="Disordered" evidence="1">
    <location>
        <begin position="112"/>
        <end position="132"/>
    </location>
</feature>
<name>A0A178IFJ3_9BACT</name>
<comment type="caution">
    <text evidence="3">The sequence shown here is derived from an EMBL/GenBank/DDBJ whole genome shotgun (WGS) entry which is preliminary data.</text>
</comment>
<dbReference type="RefSeq" id="WP_068771548.1">
    <property type="nucleotide sequence ID" value="NZ_CP109796.1"/>
</dbReference>
<dbReference type="STRING" id="1184151.AW736_17365"/>
<keyword evidence="2" id="KW-0472">Membrane</keyword>
<evidence type="ECO:0000256" key="1">
    <source>
        <dbReference type="SAM" id="MobiDB-lite"/>
    </source>
</evidence>
<evidence type="ECO:0000313" key="4">
    <source>
        <dbReference type="Proteomes" id="UP000078486"/>
    </source>
</evidence>
<protein>
    <submittedName>
        <fullName evidence="3">Uncharacterized protein</fullName>
    </submittedName>
</protein>
<sequence length="204" mass="22999">MRDKAIIFILTTAIGFAVGFYAGKWNERNRPVCAAPAAVLDEVRDEPLKTTISDPAREEAVRRIEAEMEVFRTKVNAIRDDFLDKLDDILATPGQHEKFKAIRERFLAKRPRPAASADAATDEAARLAKPPPKQEEFESVIMMLIMVPRAQEWFVRKLDLDEKQSGQVQALLVERRDKFIALVDATPPPSTKLHRIAPQPDAAK</sequence>
<dbReference type="AlphaFoldDB" id="A0A178IFJ3"/>
<evidence type="ECO:0000256" key="2">
    <source>
        <dbReference type="SAM" id="Phobius"/>
    </source>
</evidence>
<dbReference type="OrthoDB" id="196839at2"/>
<keyword evidence="2" id="KW-1133">Transmembrane helix</keyword>
<gene>
    <name evidence="3" type="ORF">AW736_17365</name>
</gene>
<accession>A0A178IFJ3</accession>
<dbReference type="EMBL" id="LRRQ01000119">
    <property type="protein sequence ID" value="OAM88793.1"/>
    <property type="molecule type" value="Genomic_DNA"/>
</dbReference>
<dbReference type="Proteomes" id="UP000078486">
    <property type="component" value="Unassembled WGS sequence"/>
</dbReference>
<proteinExistence type="predicted"/>
<organism evidence="3 4">
    <name type="scientific">Termitidicoccus mucosus</name>
    <dbReference type="NCBI Taxonomy" id="1184151"/>
    <lineage>
        <taxon>Bacteria</taxon>
        <taxon>Pseudomonadati</taxon>
        <taxon>Verrucomicrobiota</taxon>
        <taxon>Opitutia</taxon>
        <taxon>Opitutales</taxon>
        <taxon>Opitutaceae</taxon>
        <taxon>Termitidicoccus</taxon>
    </lineage>
</organism>
<reference evidence="3 4" key="1">
    <citation type="submission" date="2016-01" db="EMBL/GenBank/DDBJ databases">
        <title>High potential of lignocellulose degradation of a new Verrucomicrobia species.</title>
        <authorList>
            <person name="Wang Y."/>
            <person name="Shi Y."/>
            <person name="Qiu Z."/>
            <person name="Liu S."/>
            <person name="Yang H."/>
        </authorList>
    </citation>
    <scope>NUCLEOTIDE SEQUENCE [LARGE SCALE GENOMIC DNA]</scope>
    <source>
        <strain evidence="3 4">TSB47</strain>
    </source>
</reference>
<keyword evidence="2" id="KW-0812">Transmembrane</keyword>
<keyword evidence="4" id="KW-1185">Reference proteome</keyword>
<evidence type="ECO:0000313" key="3">
    <source>
        <dbReference type="EMBL" id="OAM88793.1"/>
    </source>
</evidence>